<proteinExistence type="predicted"/>
<dbReference type="EMBL" id="BARV01026311">
    <property type="protein sequence ID" value="GAI39494.1"/>
    <property type="molecule type" value="Genomic_DNA"/>
</dbReference>
<feature type="non-terminal residue" evidence="1">
    <location>
        <position position="1"/>
    </location>
</feature>
<evidence type="ECO:0000313" key="1">
    <source>
        <dbReference type="EMBL" id="GAI39494.1"/>
    </source>
</evidence>
<name>X1Q8C4_9ZZZZ</name>
<sequence>SATYQLKRLIPRPIGTTGSGVDAGGVTAVR</sequence>
<comment type="caution">
    <text evidence="1">The sequence shown here is derived from an EMBL/GenBank/DDBJ whole genome shotgun (WGS) entry which is preliminary data.</text>
</comment>
<gene>
    <name evidence="1" type="ORF">S06H3_42537</name>
</gene>
<protein>
    <submittedName>
        <fullName evidence="1">Uncharacterized protein</fullName>
    </submittedName>
</protein>
<accession>X1Q8C4</accession>
<reference evidence="1" key="1">
    <citation type="journal article" date="2014" name="Front. Microbiol.">
        <title>High frequency of phylogenetically diverse reductive dehalogenase-homologous genes in deep subseafloor sedimentary metagenomes.</title>
        <authorList>
            <person name="Kawai M."/>
            <person name="Futagami T."/>
            <person name="Toyoda A."/>
            <person name="Takaki Y."/>
            <person name="Nishi S."/>
            <person name="Hori S."/>
            <person name="Arai W."/>
            <person name="Tsubouchi T."/>
            <person name="Morono Y."/>
            <person name="Uchiyama I."/>
            <person name="Ito T."/>
            <person name="Fujiyama A."/>
            <person name="Inagaki F."/>
            <person name="Takami H."/>
        </authorList>
    </citation>
    <scope>NUCLEOTIDE SEQUENCE</scope>
    <source>
        <strain evidence="1">Expedition CK06-06</strain>
    </source>
</reference>
<dbReference type="AlphaFoldDB" id="X1Q8C4"/>
<organism evidence="1">
    <name type="scientific">marine sediment metagenome</name>
    <dbReference type="NCBI Taxonomy" id="412755"/>
    <lineage>
        <taxon>unclassified sequences</taxon>
        <taxon>metagenomes</taxon>
        <taxon>ecological metagenomes</taxon>
    </lineage>
</organism>